<dbReference type="Proteomes" id="UP000087171">
    <property type="component" value="Chromosome Ca7"/>
</dbReference>
<evidence type="ECO:0000256" key="2">
    <source>
        <dbReference type="ARBA" id="ARBA00022737"/>
    </source>
</evidence>
<reference evidence="10" key="2">
    <citation type="submission" date="2025-08" db="UniProtKB">
        <authorList>
            <consortium name="RefSeq"/>
        </authorList>
    </citation>
    <scope>IDENTIFICATION</scope>
    <source>
        <tissue evidence="10">Etiolated seedlings</tissue>
    </source>
</reference>
<feature type="domain" description="Myb-like" evidence="7">
    <location>
        <begin position="9"/>
        <end position="61"/>
    </location>
</feature>
<feature type="domain" description="HTH myb-type" evidence="8">
    <location>
        <begin position="66"/>
        <end position="116"/>
    </location>
</feature>
<sequence length="333" mass="38176">MGHHSCCNKQKVKRGLWSPEEDEKLIKYITTYGHGCWSSVPKLAGLQRCGKSCRLRWINYLRPDLKRGSFSHQEAALIIELHTILGNRWAQIAKHLPGRTDNEVKNFWNSSIKKKLLSHHDFVVPSFATFSDIHTPYNIGTMESNFFSFTANPNLILNFNQDHLYLPTSSSPNPQDFHQTDTKVDINNNFNANFLHQSQNPNPEIVLPSNIPNSSYEDTWSLDCVPLHHHNKNQENQISKIDATPLLIVDKLINPIELMQQYDHDHLVELDQHIVPKLSIEDYACRILDSSNSQEHEPPAKIQCYTPIQANQLDYIDALIMSSLPSSSSQIYQ</sequence>
<evidence type="ECO:0000259" key="8">
    <source>
        <dbReference type="PROSITE" id="PS51294"/>
    </source>
</evidence>
<evidence type="ECO:0000256" key="3">
    <source>
        <dbReference type="ARBA" id="ARBA00023015"/>
    </source>
</evidence>
<dbReference type="Gene3D" id="1.10.10.60">
    <property type="entry name" value="Homeodomain-like"/>
    <property type="match status" value="2"/>
</dbReference>
<protein>
    <submittedName>
        <fullName evidence="10">Transcription factor MYB26</fullName>
    </submittedName>
</protein>
<dbReference type="PaxDb" id="3827-XP_004510395.1"/>
<keyword evidence="6" id="KW-0539">Nucleus</keyword>
<evidence type="ECO:0000313" key="10">
    <source>
        <dbReference type="RefSeq" id="XP_004510395.1"/>
    </source>
</evidence>
<gene>
    <name evidence="10" type="primary">LOC101513854</name>
</gene>
<dbReference type="GO" id="GO:0003677">
    <property type="term" value="F:DNA binding"/>
    <property type="evidence" value="ECO:0007669"/>
    <property type="project" value="UniProtKB-KW"/>
</dbReference>
<comment type="subcellular location">
    <subcellularLocation>
        <location evidence="1">Nucleus</location>
    </subcellularLocation>
</comment>
<dbReference type="KEGG" id="cam:101513854"/>
<dbReference type="RefSeq" id="XP_004510395.1">
    <property type="nucleotide sequence ID" value="XM_004510338.3"/>
</dbReference>
<dbReference type="PROSITE" id="PS50090">
    <property type="entry name" value="MYB_LIKE"/>
    <property type="match status" value="2"/>
</dbReference>
<keyword evidence="4" id="KW-0238">DNA-binding</keyword>
<proteinExistence type="predicted"/>
<evidence type="ECO:0000313" key="9">
    <source>
        <dbReference type="Proteomes" id="UP000087171"/>
    </source>
</evidence>
<evidence type="ECO:0000256" key="1">
    <source>
        <dbReference type="ARBA" id="ARBA00004123"/>
    </source>
</evidence>
<dbReference type="GO" id="GO:0005634">
    <property type="term" value="C:nucleus"/>
    <property type="evidence" value="ECO:0007669"/>
    <property type="project" value="UniProtKB-SubCell"/>
</dbReference>
<dbReference type="FunFam" id="1.10.10.60:FF:000140">
    <property type="entry name" value="Myb transcription factor"/>
    <property type="match status" value="1"/>
</dbReference>
<dbReference type="OrthoDB" id="2143914at2759"/>
<dbReference type="PANTHER" id="PTHR47997:SF87">
    <property type="entry name" value="TRANSCRIPTION FACTOR MYB26"/>
    <property type="match status" value="1"/>
</dbReference>
<dbReference type="InterPro" id="IPR017930">
    <property type="entry name" value="Myb_dom"/>
</dbReference>
<keyword evidence="9" id="KW-1185">Reference proteome</keyword>
<dbReference type="FunFam" id="1.10.10.60:FF:000185">
    <property type="entry name" value="MYB transcription factor"/>
    <property type="match status" value="1"/>
</dbReference>
<evidence type="ECO:0000259" key="7">
    <source>
        <dbReference type="PROSITE" id="PS50090"/>
    </source>
</evidence>
<feature type="domain" description="HTH myb-type" evidence="8">
    <location>
        <begin position="9"/>
        <end position="65"/>
    </location>
</feature>
<dbReference type="InterPro" id="IPR001005">
    <property type="entry name" value="SANT/Myb"/>
</dbReference>
<keyword evidence="2" id="KW-0677">Repeat</keyword>
<name>A0A1S2YV37_CICAR</name>
<organism evidence="9 10">
    <name type="scientific">Cicer arietinum</name>
    <name type="common">Chickpea</name>
    <name type="synonym">Garbanzo</name>
    <dbReference type="NCBI Taxonomy" id="3827"/>
    <lineage>
        <taxon>Eukaryota</taxon>
        <taxon>Viridiplantae</taxon>
        <taxon>Streptophyta</taxon>
        <taxon>Embryophyta</taxon>
        <taxon>Tracheophyta</taxon>
        <taxon>Spermatophyta</taxon>
        <taxon>Magnoliopsida</taxon>
        <taxon>eudicotyledons</taxon>
        <taxon>Gunneridae</taxon>
        <taxon>Pentapetalae</taxon>
        <taxon>rosids</taxon>
        <taxon>fabids</taxon>
        <taxon>Fabales</taxon>
        <taxon>Fabaceae</taxon>
        <taxon>Papilionoideae</taxon>
        <taxon>50 kb inversion clade</taxon>
        <taxon>NPAAA clade</taxon>
        <taxon>Hologalegina</taxon>
        <taxon>IRL clade</taxon>
        <taxon>Cicereae</taxon>
        <taxon>Cicer</taxon>
    </lineage>
</organism>
<dbReference type="PROSITE" id="PS51294">
    <property type="entry name" value="HTH_MYB"/>
    <property type="match status" value="2"/>
</dbReference>
<evidence type="ECO:0000256" key="4">
    <source>
        <dbReference type="ARBA" id="ARBA00023125"/>
    </source>
</evidence>
<evidence type="ECO:0000256" key="6">
    <source>
        <dbReference type="ARBA" id="ARBA00023242"/>
    </source>
</evidence>
<dbReference type="InterPro" id="IPR009057">
    <property type="entry name" value="Homeodomain-like_sf"/>
</dbReference>
<accession>A0A1S2YV37</accession>
<dbReference type="InterPro" id="IPR051953">
    <property type="entry name" value="Plant_SW-associated_TFs"/>
</dbReference>
<dbReference type="SMART" id="SM00717">
    <property type="entry name" value="SANT"/>
    <property type="match status" value="2"/>
</dbReference>
<evidence type="ECO:0000256" key="5">
    <source>
        <dbReference type="ARBA" id="ARBA00023163"/>
    </source>
</evidence>
<dbReference type="CDD" id="cd00167">
    <property type="entry name" value="SANT"/>
    <property type="match status" value="2"/>
</dbReference>
<dbReference type="GeneID" id="101513854"/>
<feature type="domain" description="Myb-like" evidence="7">
    <location>
        <begin position="62"/>
        <end position="112"/>
    </location>
</feature>
<keyword evidence="3" id="KW-0805">Transcription regulation</keyword>
<reference evidence="9" key="1">
    <citation type="journal article" date="2013" name="Nat. Biotechnol.">
        <title>Draft genome sequence of chickpea (Cicer arietinum) provides a resource for trait improvement.</title>
        <authorList>
            <person name="Varshney R.K."/>
            <person name="Song C."/>
            <person name="Saxena R.K."/>
            <person name="Azam S."/>
            <person name="Yu S."/>
            <person name="Sharpe A.G."/>
            <person name="Cannon S."/>
            <person name="Baek J."/>
            <person name="Rosen B.D."/>
            <person name="Tar'an B."/>
            <person name="Millan T."/>
            <person name="Zhang X."/>
            <person name="Ramsay L.D."/>
            <person name="Iwata A."/>
            <person name="Wang Y."/>
            <person name="Nelson W."/>
            <person name="Farmer A.D."/>
            <person name="Gaur P.M."/>
            <person name="Soderlund C."/>
            <person name="Penmetsa R.V."/>
            <person name="Xu C."/>
            <person name="Bharti A.K."/>
            <person name="He W."/>
            <person name="Winter P."/>
            <person name="Zhao S."/>
            <person name="Hane J.K."/>
            <person name="Carrasquilla-Garcia N."/>
            <person name="Condie J.A."/>
            <person name="Upadhyaya H.D."/>
            <person name="Luo M.C."/>
            <person name="Thudi M."/>
            <person name="Gowda C.L."/>
            <person name="Singh N.P."/>
            <person name="Lichtenzveig J."/>
            <person name="Gali K.K."/>
            <person name="Rubio J."/>
            <person name="Nadarajan N."/>
            <person name="Dolezel J."/>
            <person name="Bansal K.C."/>
            <person name="Xu X."/>
            <person name="Edwards D."/>
            <person name="Zhang G."/>
            <person name="Kahl G."/>
            <person name="Gil J."/>
            <person name="Singh K.B."/>
            <person name="Datta S.K."/>
            <person name="Jackson S.A."/>
            <person name="Wang J."/>
            <person name="Cook D.R."/>
        </authorList>
    </citation>
    <scope>NUCLEOTIDE SEQUENCE [LARGE SCALE GENOMIC DNA]</scope>
    <source>
        <strain evidence="9">cv. CDC Frontier</strain>
    </source>
</reference>
<dbReference type="AlphaFoldDB" id="A0A1S2YV37"/>
<dbReference type="PANTHER" id="PTHR47997">
    <property type="entry name" value="MYB DOMAIN PROTEIN 55"/>
    <property type="match status" value="1"/>
</dbReference>
<dbReference type="Pfam" id="PF00249">
    <property type="entry name" value="Myb_DNA-binding"/>
    <property type="match status" value="2"/>
</dbReference>
<dbReference type="eggNOG" id="KOG0048">
    <property type="taxonomic scope" value="Eukaryota"/>
</dbReference>
<keyword evidence="5" id="KW-0804">Transcription</keyword>
<dbReference type="SUPFAM" id="SSF46689">
    <property type="entry name" value="Homeodomain-like"/>
    <property type="match status" value="1"/>
</dbReference>